<proteinExistence type="predicted"/>
<evidence type="ECO:0000313" key="2">
    <source>
        <dbReference type="EMBL" id="QMT02055.1"/>
    </source>
</evidence>
<keyword evidence="1" id="KW-0732">Signal</keyword>
<dbReference type="KEGG" id="gji:H1R19_02405"/>
<dbReference type="Proteomes" id="UP000515663">
    <property type="component" value="Chromosome"/>
</dbReference>
<sequence>MRKLTLTTIAAVVATVTCLTGLLGMGQASAAPIAQLTTTGNDFGTFGNHSFCRGSVHIGLQAPARKPGVVRVTATSHGFTGDGTSWKRTPRCKVVFRTIFTSARGYLLHHWTPASFGPRPGEKRTWDVHTGSGVVSFTVNTTHAKGELINQQSAGFGAFLAVP</sequence>
<dbReference type="RefSeq" id="WP_219850468.1">
    <property type="nucleotide sequence ID" value="NZ_CP059491.1"/>
</dbReference>
<dbReference type="EMBL" id="CP059491">
    <property type="protein sequence ID" value="QMT02055.1"/>
    <property type="molecule type" value="Genomic_DNA"/>
</dbReference>
<feature type="chain" id="PRO_5027892308" evidence="1">
    <location>
        <begin position="31"/>
        <end position="163"/>
    </location>
</feature>
<accession>A0A7D7LWB9</accession>
<gene>
    <name evidence="2" type="ORF">H1R19_02405</name>
</gene>
<keyword evidence="3" id="KW-1185">Reference proteome</keyword>
<name>A0A7D7LWB9_9ACTN</name>
<feature type="signal peptide" evidence="1">
    <location>
        <begin position="1"/>
        <end position="30"/>
    </location>
</feature>
<reference evidence="3" key="1">
    <citation type="submission" date="2020-07" db="EMBL/GenBank/DDBJ databases">
        <title>novel species isolated from the respiratory tract of Marmot.</title>
        <authorList>
            <person name="Zhang G."/>
        </authorList>
    </citation>
    <scope>NUCLEOTIDE SEQUENCE [LARGE SCALE GENOMIC DNA]</scope>
    <source>
        <strain evidence="3">686</strain>
    </source>
</reference>
<protein>
    <submittedName>
        <fullName evidence="2">Enoyl-CoA hydratase</fullName>
    </submittedName>
</protein>
<evidence type="ECO:0000256" key="1">
    <source>
        <dbReference type="SAM" id="SignalP"/>
    </source>
</evidence>
<organism evidence="2 3">
    <name type="scientific">Gordonia jinghuaiqii</name>
    <dbReference type="NCBI Taxonomy" id="2758710"/>
    <lineage>
        <taxon>Bacteria</taxon>
        <taxon>Bacillati</taxon>
        <taxon>Actinomycetota</taxon>
        <taxon>Actinomycetes</taxon>
        <taxon>Mycobacteriales</taxon>
        <taxon>Gordoniaceae</taxon>
        <taxon>Gordonia</taxon>
    </lineage>
</organism>
<dbReference type="AlphaFoldDB" id="A0A7D7LWB9"/>
<evidence type="ECO:0000313" key="3">
    <source>
        <dbReference type="Proteomes" id="UP000515663"/>
    </source>
</evidence>